<dbReference type="OMA" id="MIMEAIY"/>
<reference evidence="4 5" key="1">
    <citation type="submission" date="2017-07" db="EMBL/GenBank/DDBJ databases">
        <title>An improved, manually edited Actinidia chinensis var. chinensis (kiwifruit) genome highlights the challenges associated with draft genomes and gene prediction in plants.</title>
        <authorList>
            <person name="Pilkington S."/>
            <person name="Crowhurst R."/>
            <person name="Hilario E."/>
            <person name="Nardozza S."/>
            <person name="Fraser L."/>
            <person name="Peng Y."/>
            <person name="Gunaseelan K."/>
            <person name="Simpson R."/>
            <person name="Tahir J."/>
            <person name="Deroles S."/>
            <person name="Templeton K."/>
            <person name="Luo Z."/>
            <person name="Davy M."/>
            <person name="Cheng C."/>
            <person name="Mcneilage M."/>
            <person name="Scaglione D."/>
            <person name="Liu Y."/>
            <person name="Zhang Q."/>
            <person name="Datson P."/>
            <person name="De Silva N."/>
            <person name="Gardiner S."/>
            <person name="Bassett H."/>
            <person name="Chagne D."/>
            <person name="Mccallum J."/>
            <person name="Dzierzon H."/>
            <person name="Deng C."/>
            <person name="Wang Y.-Y."/>
            <person name="Barron N."/>
            <person name="Manako K."/>
            <person name="Bowen J."/>
            <person name="Foster T."/>
            <person name="Erridge Z."/>
            <person name="Tiffin H."/>
            <person name="Waite C."/>
            <person name="Davies K."/>
            <person name="Grierson E."/>
            <person name="Laing W."/>
            <person name="Kirk R."/>
            <person name="Chen X."/>
            <person name="Wood M."/>
            <person name="Montefiori M."/>
            <person name="Brummell D."/>
            <person name="Schwinn K."/>
            <person name="Catanach A."/>
            <person name="Fullerton C."/>
            <person name="Li D."/>
            <person name="Meiyalaghan S."/>
            <person name="Nieuwenhuizen N."/>
            <person name="Read N."/>
            <person name="Prakash R."/>
            <person name="Hunter D."/>
            <person name="Zhang H."/>
            <person name="Mckenzie M."/>
            <person name="Knabel M."/>
            <person name="Harris A."/>
            <person name="Allan A."/>
            <person name="Chen A."/>
            <person name="Janssen B."/>
            <person name="Plunkett B."/>
            <person name="Dwamena C."/>
            <person name="Voogd C."/>
            <person name="Leif D."/>
            <person name="Lafferty D."/>
            <person name="Souleyre E."/>
            <person name="Varkonyi-Gasic E."/>
            <person name="Gambi F."/>
            <person name="Hanley J."/>
            <person name="Yao J.-L."/>
            <person name="Cheung J."/>
            <person name="David K."/>
            <person name="Warren B."/>
            <person name="Marsh K."/>
            <person name="Snowden K."/>
            <person name="Lin-Wang K."/>
            <person name="Brian L."/>
            <person name="Martinez-Sanchez M."/>
            <person name="Wang M."/>
            <person name="Ileperuma N."/>
            <person name="Macnee N."/>
            <person name="Campin R."/>
            <person name="Mcatee P."/>
            <person name="Drummond R."/>
            <person name="Espley R."/>
            <person name="Ireland H."/>
            <person name="Wu R."/>
            <person name="Atkinson R."/>
            <person name="Karunairetnam S."/>
            <person name="Bulley S."/>
            <person name="Chunkath S."/>
            <person name="Hanley Z."/>
            <person name="Storey R."/>
            <person name="Thrimawithana A."/>
            <person name="Thomson S."/>
            <person name="David C."/>
            <person name="Testolin R."/>
        </authorList>
    </citation>
    <scope>NUCLEOTIDE SEQUENCE [LARGE SCALE GENOMIC DNA]</scope>
    <source>
        <strain evidence="5">cv. Red5</strain>
        <tissue evidence="4">Young leaf</tissue>
    </source>
</reference>
<dbReference type="InterPro" id="IPR035513">
    <property type="entry name" value="Invertase/methylesterase_inhib"/>
</dbReference>
<proteinExistence type="predicted"/>
<comment type="caution">
    <text evidence="4">The sequence shown here is derived from an EMBL/GenBank/DDBJ whole genome shotgun (WGS) entry which is preliminary data.</text>
</comment>
<keyword evidence="5" id="KW-1185">Reference proteome</keyword>
<name>A0A2R6QDS1_ACTCC</name>
<organism evidence="4 5">
    <name type="scientific">Actinidia chinensis var. chinensis</name>
    <name type="common">Chinese soft-hair kiwi</name>
    <dbReference type="NCBI Taxonomy" id="1590841"/>
    <lineage>
        <taxon>Eukaryota</taxon>
        <taxon>Viridiplantae</taxon>
        <taxon>Streptophyta</taxon>
        <taxon>Embryophyta</taxon>
        <taxon>Tracheophyta</taxon>
        <taxon>Spermatophyta</taxon>
        <taxon>Magnoliopsida</taxon>
        <taxon>eudicotyledons</taxon>
        <taxon>Gunneridae</taxon>
        <taxon>Pentapetalae</taxon>
        <taxon>asterids</taxon>
        <taxon>Ericales</taxon>
        <taxon>Actinidiaceae</taxon>
        <taxon>Actinidia</taxon>
    </lineage>
</organism>
<dbReference type="InParanoid" id="A0A2R6QDS1"/>
<evidence type="ECO:0000313" key="5">
    <source>
        <dbReference type="Proteomes" id="UP000241394"/>
    </source>
</evidence>
<dbReference type="Gramene" id="PSS06269">
    <property type="protein sequence ID" value="PSS06269"/>
    <property type="gene ID" value="CEY00_Acc19721"/>
</dbReference>
<dbReference type="SMART" id="SM00856">
    <property type="entry name" value="PMEI"/>
    <property type="match status" value="1"/>
</dbReference>
<dbReference type="GO" id="GO:0004857">
    <property type="term" value="F:enzyme inhibitor activity"/>
    <property type="evidence" value="ECO:0007669"/>
    <property type="project" value="InterPro"/>
</dbReference>
<dbReference type="EMBL" id="NKQK01000017">
    <property type="protein sequence ID" value="PSS06269.1"/>
    <property type="molecule type" value="Genomic_DNA"/>
</dbReference>
<feature type="domain" description="Pectinesterase inhibitor" evidence="3">
    <location>
        <begin position="34"/>
        <end position="182"/>
    </location>
</feature>
<dbReference type="OrthoDB" id="770764at2759"/>
<dbReference type="PANTHER" id="PTHR31080:SF274">
    <property type="entry name" value="PECTINESTERASE_PECTINESTERASE INHIBITOR 26"/>
    <property type="match status" value="1"/>
</dbReference>
<sequence>MAMQFRMLLLIISVSSLIFNLHGATANPETTPTPLNPAVKKICDATEYPEVCASSIVPYLNGHTDPASVLVMQVFAGMHTTEDAIKKAKKAKSKPAKTPYEAECLKSCLECYDSAMGSWKDALDAIKTKHGFDVANHLSAVSSMIQSCEDGFTNDDPTVTNTSLLAEIDQLIMNMNSNGLDIGKMAFPRD</sequence>
<dbReference type="Gene3D" id="1.20.140.40">
    <property type="entry name" value="Invertase/pectin methylesterase inhibitor family protein"/>
    <property type="match status" value="1"/>
</dbReference>
<keyword evidence="1 2" id="KW-0732">Signal</keyword>
<accession>A0A2R6QDS1</accession>
<reference evidence="5" key="2">
    <citation type="journal article" date="2018" name="BMC Genomics">
        <title>A manually annotated Actinidia chinensis var. chinensis (kiwifruit) genome highlights the challenges associated with draft genomes and gene prediction in plants.</title>
        <authorList>
            <person name="Pilkington S.M."/>
            <person name="Crowhurst R."/>
            <person name="Hilario E."/>
            <person name="Nardozza S."/>
            <person name="Fraser L."/>
            <person name="Peng Y."/>
            <person name="Gunaseelan K."/>
            <person name="Simpson R."/>
            <person name="Tahir J."/>
            <person name="Deroles S.C."/>
            <person name="Templeton K."/>
            <person name="Luo Z."/>
            <person name="Davy M."/>
            <person name="Cheng C."/>
            <person name="McNeilage M."/>
            <person name="Scaglione D."/>
            <person name="Liu Y."/>
            <person name="Zhang Q."/>
            <person name="Datson P."/>
            <person name="De Silva N."/>
            <person name="Gardiner S.E."/>
            <person name="Bassett H."/>
            <person name="Chagne D."/>
            <person name="McCallum J."/>
            <person name="Dzierzon H."/>
            <person name="Deng C."/>
            <person name="Wang Y.Y."/>
            <person name="Barron L."/>
            <person name="Manako K."/>
            <person name="Bowen J."/>
            <person name="Foster T.M."/>
            <person name="Erridge Z.A."/>
            <person name="Tiffin H."/>
            <person name="Waite C.N."/>
            <person name="Davies K.M."/>
            <person name="Grierson E.P."/>
            <person name="Laing W.A."/>
            <person name="Kirk R."/>
            <person name="Chen X."/>
            <person name="Wood M."/>
            <person name="Montefiori M."/>
            <person name="Brummell D.A."/>
            <person name="Schwinn K.E."/>
            <person name="Catanach A."/>
            <person name="Fullerton C."/>
            <person name="Li D."/>
            <person name="Meiyalaghan S."/>
            <person name="Nieuwenhuizen N."/>
            <person name="Read N."/>
            <person name="Prakash R."/>
            <person name="Hunter D."/>
            <person name="Zhang H."/>
            <person name="McKenzie M."/>
            <person name="Knabel M."/>
            <person name="Harris A."/>
            <person name="Allan A.C."/>
            <person name="Gleave A."/>
            <person name="Chen A."/>
            <person name="Janssen B.J."/>
            <person name="Plunkett B."/>
            <person name="Ampomah-Dwamena C."/>
            <person name="Voogd C."/>
            <person name="Leif D."/>
            <person name="Lafferty D."/>
            <person name="Souleyre E.J.F."/>
            <person name="Varkonyi-Gasic E."/>
            <person name="Gambi F."/>
            <person name="Hanley J."/>
            <person name="Yao J.L."/>
            <person name="Cheung J."/>
            <person name="David K.M."/>
            <person name="Warren B."/>
            <person name="Marsh K."/>
            <person name="Snowden K.C."/>
            <person name="Lin-Wang K."/>
            <person name="Brian L."/>
            <person name="Martinez-Sanchez M."/>
            <person name="Wang M."/>
            <person name="Ileperuma N."/>
            <person name="Macnee N."/>
            <person name="Campin R."/>
            <person name="McAtee P."/>
            <person name="Drummond R.S.M."/>
            <person name="Espley R.V."/>
            <person name="Ireland H.S."/>
            <person name="Wu R."/>
            <person name="Atkinson R.G."/>
            <person name="Karunairetnam S."/>
            <person name="Bulley S."/>
            <person name="Chunkath S."/>
            <person name="Hanley Z."/>
            <person name="Storey R."/>
            <person name="Thrimawithana A.H."/>
            <person name="Thomson S."/>
            <person name="David C."/>
            <person name="Testolin R."/>
            <person name="Huang H."/>
            <person name="Hellens R.P."/>
            <person name="Schaffer R.J."/>
        </authorList>
    </citation>
    <scope>NUCLEOTIDE SEQUENCE [LARGE SCALE GENOMIC DNA]</scope>
    <source>
        <strain evidence="5">cv. Red5</strain>
    </source>
</reference>
<evidence type="ECO:0000259" key="3">
    <source>
        <dbReference type="SMART" id="SM00856"/>
    </source>
</evidence>
<dbReference type="PANTHER" id="PTHR31080">
    <property type="entry name" value="PECTINESTERASE INHIBITOR-LIKE"/>
    <property type="match status" value="1"/>
</dbReference>
<dbReference type="SUPFAM" id="SSF101148">
    <property type="entry name" value="Plant invertase/pectin methylesterase inhibitor"/>
    <property type="match status" value="1"/>
</dbReference>
<gene>
    <name evidence="4" type="ORF">CEY00_Acc19721</name>
</gene>
<protein>
    <submittedName>
        <fullName evidence="4">Pectinesterase</fullName>
    </submittedName>
</protein>
<dbReference type="STRING" id="1590841.A0A2R6QDS1"/>
<dbReference type="Proteomes" id="UP000241394">
    <property type="component" value="Chromosome LG17"/>
</dbReference>
<feature type="signal peptide" evidence="2">
    <location>
        <begin position="1"/>
        <end position="26"/>
    </location>
</feature>
<evidence type="ECO:0000256" key="1">
    <source>
        <dbReference type="ARBA" id="ARBA00022729"/>
    </source>
</evidence>
<dbReference type="CDD" id="cd15800">
    <property type="entry name" value="PMEI-like_2"/>
    <property type="match status" value="1"/>
</dbReference>
<feature type="chain" id="PRO_5015337069" evidence="2">
    <location>
        <begin position="27"/>
        <end position="190"/>
    </location>
</feature>
<dbReference type="NCBIfam" id="TIGR01614">
    <property type="entry name" value="PME_inhib"/>
    <property type="match status" value="1"/>
</dbReference>
<dbReference type="InterPro" id="IPR006501">
    <property type="entry name" value="Pectinesterase_inhib_dom"/>
</dbReference>
<dbReference type="Pfam" id="PF04043">
    <property type="entry name" value="PMEI"/>
    <property type="match status" value="1"/>
</dbReference>
<evidence type="ECO:0000313" key="4">
    <source>
        <dbReference type="EMBL" id="PSS06269.1"/>
    </source>
</evidence>
<dbReference type="AlphaFoldDB" id="A0A2R6QDS1"/>
<evidence type="ECO:0000256" key="2">
    <source>
        <dbReference type="SAM" id="SignalP"/>
    </source>
</evidence>
<dbReference type="InterPro" id="IPR051955">
    <property type="entry name" value="PME_Inhibitor"/>
</dbReference>